<dbReference type="UniPathway" id="UPA00143"/>
<dbReference type="InterPro" id="IPR017907">
    <property type="entry name" value="Znf_RING_CS"/>
</dbReference>
<comment type="catalytic activity">
    <reaction evidence="1">
        <text>[E2 ubiquitin-conjugating enzyme]-S-ubiquitinyl-L-cysteine + [acceptor protein]-L-lysine = [E2 ubiquitin-conjugating enzyme]-L-cysteine + [acceptor protein]-N(6)-ubiquitinyl-L-lysine.</text>
        <dbReference type="EC" id="2.3.2.31"/>
    </reaction>
</comment>
<dbReference type="EC" id="2.3.2.31" evidence="5"/>
<dbReference type="GO" id="GO:0008270">
    <property type="term" value="F:zinc ion binding"/>
    <property type="evidence" value="ECO:0007669"/>
    <property type="project" value="UniProtKB-KW"/>
</dbReference>
<dbReference type="InterPro" id="IPR002156">
    <property type="entry name" value="RNaseH_domain"/>
</dbReference>
<feature type="domain" description="RING-type" evidence="14">
    <location>
        <begin position="336"/>
        <end position="380"/>
    </location>
</feature>
<dbReference type="InterPro" id="IPR044066">
    <property type="entry name" value="TRIAD_supradom"/>
</dbReference>
<evidence type="ECO:0000313" key="16">
    <source>
        <dbReference type="EnsemblPlants" id="Kaladp0475s0002.1.v1.1"/>
    </source>
</evidence>
<evidence type="ECO:0000256" key="9">
    <source>
        <dbReference type="ARBA" id="ARBA00022771"/>
    </source>
</evidence>
<evidence type="ECO:0000256" key="7">
    <source>
        <dbReference type="ARBA" id="ARBA00022723"/>
    </source>
</evidence>
<dbReference type="PROSITE" id="PS51873">
    <property type="entry name" value="TRIAD"/>
    <property type="match status" value="1"/>
</dbReference>
<protein>
    <recommendedName>
        <fullName evidence="5">RBR-type E3 ubiquitin transferase</fullName>
        <ecNumber evidence="5">2.3.2.31</ecNumber>
    </recommendedName>
</protein>
<proteinExistence type="inferred from homology"/>
<dbReference type="InterPro" id="IPR018957">
    <property type="entry name" value="Znf_C3HC4_RING-type"/>
</dbReference>
<dbReference type="Gramene" id="Kaladp0475s0002.1.v1.1">
    <property type="protein sequence ID" value="Kaladp0475s0002.1.v1.1"/>
    <property type="gene ID" value="Kaladp0475s0002.v1.1"/>
</dbReference>
<comment type="cofactor">
    <cofactor evidence="2">
        <name>Zn(2+)</name>
        <dbReference type="ChEBI" id="CHEBI:29105"/>
    </cofactor>
</comment>
<evidence type="ECO:0000256" key="13">
    <source>
        <dbReference type="SAM" id="Coils"/>
    </source>
</evidence>
<dbReference type="EnsemblPlants" id="Kaladp0475s0002.1.v1.1">
    <property type="protein sequence ID" value="Kaladp0475s0002.1.v1.1"/>
    <property type="gene ID" value="Kaladp0475s0002.v1.1"/>
</dbReference>
<dbReference type="PROSITE" id="PS00518">
    <property type="entry name" value="ZF_RING_1"/>
    <property type="match status" value="1"/>
</dbReference>
<organism evidence="16 17">
    <name type="scientific">Kalanchoe fedtschenkoi</name>
    <name type="common">Lavender scallops</name>
    <name type="synonym">South American air plant</name>
    <dbReference type="NCBI Taxonomy" id="63787"/>
    <lineage>
        <taxon>Eukaryota</taxon>
        <taxon>Viridiplantae</taxon>
        <taxon>Streptophyta</taxon>
        <taxon>Embryophyta</taxon>
        <taxon>Tracheophyta</taxon>
        <taxon>Spermatophyta</taxon>
        <taxon>Magnoliopsida</taxon>
        <taxon>eudicotyledons</taxon>
        <taxon>Gunneridae</taxon>
        <taxon>Pentapetalae</taxon>
        <taxon>Saxifragales</taxon>
        <taxon>Crassulaceae</taxon>
        <taxon>Kalanchoe</taxon>
    </lineage>
</organism>
<comment type="similarity">
    <text evidence="4">Belongs to the RBR family. Ariadne subfamily.</text>
</comment>
<dbReference type="Gene3D" id="1.20.120.1750">
    <property type="match status" value="1"/>
</dbReference>
<evidence type="ECO:0000256" key="1">
    <source>
        <dbReference type="ARBA" id="ARBA00001798"/>
    </source>
</evidence>
<evidence type="ECO:0000256" key="11">
    <source>
        <dbReference type="ARBA" id="ARBA00022833"/>
    </source>
</evidence>
<comment type="function">
    <text evidence="3">Might act as an E3 ubiquitin-protein ligase, or as part of E3 complex, which accepts ubiquitin from specific E2 ubiquitin-conjugating enzymes and then transfers it to substrates.</text>
</comment>
<dbReference type="InterPro" id="IPR031127">
    <property type="entry name" value="E3_UB_ligase_RBR"/>
</dbReference>
<dbReference type="GO" id="GO:0004523">
    <property type="term" value="F:RNA-DNA hybrid ribonuclease activity"/>
    <property type="evidence" value="ECO:0007669"/>
    <property type="project" value="InterPro"/>
</dbReference>
<dbReference type="OMA" id="FFCINCK"/>
<dbReference type="Gene3D" id="3.30.40.10">
    <property type="entry name" value="Zinc/RING finger domain, C3HC4 (zinc finger)"/>
    <property type="match status" value="1"/>
</dbReference>
<evidence type="ECO:0000259" key="15">
    <source>
        <dbReference type="PROSITE" id="PS51873"/>
    </source>
</evidence>
<dbReference type="Pfam" id="PF00097">
    <property type="entry name" value="zf-C3HC4"/>
    <property type="match status" value="1"/>
</dbReference>
<evidence type="ECO:0000313" key="17">
    <source>
        <dbReference type="Proteomes" id="UP000594263"/>
    </source>
</evidence>
<dbReference type="CDD" id="cd22584">
    <property type="entry name" value="Rcat_RBR_unk"/>
    <property type="match status" value="1"/>
</dbReference>
<accession>A0A7N0VC18</accession>
<dbReference type="InterPro" id="IPR001841">
    <property type="entry name" value="Znf_RING"/>
</dbReference>
<keyword evidence="8" id="KW-0677">Repeat</keyword>
<dbReference type="InterPro" id="IPR013083">
    <property type="entry name" value="Znf_RING/FYVE/PHD"/>
</dbReference>
<evidence type="ECO:0000256" key="2">
    <source>
        <dbReference type="ARBA" id="ARBA00001947"/>
    </source>
</evidence>
<keyword evidence="7" id="KW-0479">Metal-binding</keyword>
<feature type="domain" description="RING-type" evidence="15">
    <location>
        <begin position="332"/>
        <end position="550"/>
    </location>
</feature>
<dbReference type="FunFam" id="3.30.40.10:FF:000230">
    <property type="entry name" value="RBR-type E3 ubiquitin transferase"/>
    <property type="match status" value="1"/>
</dbReference>
<evidence type="ECO:0000256" key="6">
    <source>
        <dbReference type="ARBA" id="ARBA00022679"/>
    </source>
</evidence>
<keyword evidence="9 12" id="KW-0863">Zinc-finger</keyword>
<feature type="coiled-coil region" evidence="13">
    <location>
        <begin position="91"/>
        <end position="118"/>
    </location>
</feature>
<evidence type="ECO:0000259" key="14">
    <source>
        <dbReference type="PROSITE" id="PS50089"/>
    </source>
</evidence>
<evidence type="ECO:0000256" key="5">
    <source>
        <dbReference type="ARBA" id="ARBA00012251"/>
    </source>
</evidence>
<dbReference type="PANTHER" id="PTHR11685">
    <property type="entry name" value="RBR FAMILY RING FINGER AND IBR DOMAIN-CONTAINING"/>
    <property type="match status" value="1"/>
</dbReference>
<dbReference type="AlphaFoldDB" id="A0A7N0VC18"/>
<dbReference type="GO" id="GO:0061630">
    <property type="term" value="F:ubiquitin protein ligase activity"/>
    <property type="evidence" value="ECO:0007669"/>
    <property type="project" value="UniProtKB-EC"/>
</dbReference>
<dbReference type="CDD" id="cd22582">
    <property type="entry name" value="BRcat_RBR_unk"/>
    <property type="match status" value="1"/>
</dbReference>
<dbReference type="Proteomes" id="UP000594263">
    <property type="component" value="Unplaced"/>
</dbReference>
<keyword evidence="11" id="KW-0862">Zinc</keyword>
<dbReference type="Pfam" id="PF13456">
    <property type="entry name" value="RVT_3"/>
    <property type="match status" value="1"/>
</dbReference>
<keyword evidence="13" id="KW-0175">Coiled coil</keyword>
<dbReference type="InterPro" id="IPR002867">
    <property type="entry name" value="IBR_dom"/>
</dbReference>
<name>A0A7N0VC18_KALFE</name>
<keyword evidence="10" id="KW-0833">Ubl conjugation pathway</keyword>
<evidence type="ECO:0000256" key="3">
    <source>
        <dbReference type="ARBA" id="ARBA00003976"/>
    </source>
</evidence>
<dbReference type="SUPFAM" id="SSF57850">
    <property type="entry name" value="RING/U-box"/>
    <property type="match status" value="2"/>
</dbReference>
<evidence type="ECO:0000256" key="12">
    <source>
        <dbReference type="PROSITE-ProRule" id="PRU00175"/>
    </source>
</evidence>
<dbReference type="PROSITE" id="PS50089">
    <property type="entry name" value="ZF_RING_2"/>
    <property type="match status" value="1"/>
</dbReference>
<dbReference type="InterPro" id="IPR036397">
    <property type="entry name" value="RNaseH_sf"/>
</dbReference>
<keyword evidence="17" id="KW-1185">Reference proteome</keyword>
<dbReference type="GO" id="GO:0016567">
    <property type="term" value="P:protein ubiquitination"/>
    <property type="evidence" value="ECO:0007669"/>
    <property type="project" value="UniProtKB-UniPathway"/>
</dbReference>
<evidence type="ECO:0000256" key="10">
    <source>
        <dbReference type="ARBA" id="ARBA00022786"/>
    </source>
</evidence>
<dbReference type="SMART" id="SM00647">
    <property type="entry name" value="IBR"/>
    <property type="match status" value="2"/>
</dbReference>
<dbReference type="FunFam" id="1.20.120.1750:FF:000019">
    <property type="entry name" value="RBR-type E3 ubiquitin transferase"/>
    <property type="match status" value="1"/>
</dbReference>
<reference evidence="16" key="1">
    <citation type="submission" date="2021-01" db="UniProtKB">
        <authorList>
            <consortium name="EnsemblPlants"/>
        </authorList>
    </citation>
    <scope>IDENTIFICATION</scope>
</reference>
<dbReference type="FunFam" id="3.30.420.10:FF:000076">
    <property type="entry name" value="RBR-type E3 ubiquitin transferase"/>
    <property type="match status" value="1"/>
</dbReference>
<sequence>MASSSGTKNSDQDDLRELLHEQRQEVHLFGMMESDLDLAYNLQLQEALIASAGSAPASSSLTNPTEELSFSTYSPVSDASLTVGAGVNDDNEDATVMMRFMEEDVDRLEQEVRDRELSEAEARRMWDELNRRVHDQKVAAAILAMPEKEWANTGDHFEKPYGEGSSSGGGGGIAIDENFRVYVKGMVSDERVKDAVVSVAGLGVAVCDQRDYLILEIRKPLVGKYEGVLSTERVGFEALVEGLKAAIELGLKRVSCFCDEYMIHKFVSTNQLSTDLKITMLAFEALTLRKKLVHFDITLVGRDEIDHAFKLAREAIVSQICLPAETKTGKRMVETCVICMEDNAVSDMFMVDGCLHRYCFSCMKQHVEVKLLNGKIAHCPHENCNSEVPLESCKSFLEPKFVDLMIQRLKEAALPPTDKVYCPFPRCSALMSKKEIMDSSTNYLNDPNLDGMSKCTKCQKLFCRKCMVPWHRDMRCKDYQSSTAYNCAEDGKLKSLARRKHWRQCIKCSNMIELSEGCYHIYCRCGYEFCYTCGAEWKNKKATCSCPLWNERNIIRN</sequence>
<keyword evidence="6" id="KW-0808">Transferase</keyword>
<evidence type="ECO:0000256" key="8">
    <source>
        <dbReference type="ARBA" id="ARBA00022737"/>
    </source>
</evidence>
<dbReference type="Pfam" id="PF01485">
    <property type="entry name" value="IBR"/>
    <property type="match status" value="2"/>
</dbReference>
<dbReference type="Gene3D" id="3.30.420.10">
    <property type="entry name" value="Ribonuclease H-like superfamily/Ribonuclease H"/>
    <property type="match status" value="1"/>
</dbReference>
<dbReference type="GO" id="GO:0003676">
    <property type="term" value="F:nucleic acid binding"/>
    <property type="evidence" value="ECO:0007669"/>
    <property type="project" value="InterPro"/>
</dbReference>
<evidence type="ECO:0000256" key="4">
    <source>
        <dbReference type="ARBA" id="ARBA00005884"/>
    </source>
</evidence>